<accession>A0A6A5Y339</accession>
<name>A0A6A5Y339_9PLEO</name>
<dbReference type="OrthoDB" id="8922241at2759"/>
<evidence type="ECO:0000313" key="3">
    <source>
        <dbReference type="EMBL" id="KAF2018994.1"/>
    </source>
</evidence>
<feature type="region of interest" description="Disordered" evidence="1">
    <location>
        <begin position="210"/>
        <end position="246"/>
    </location>
</feature>
<dbReference type="Proteomes" id="UP000799778">
    <property type="component" value="Unassembled WGS sequence"/>
</dbReference>
<feature type="domain" description="C2H2-type" evidence="2">
    <location>
        <begin position="402"/>
        <end position="423"/>
    </location>
</feature>
<proteinExistence type="predicted"/>
<dbReference type="GeneID" id="54289061"/>
<gene>
    <name evidence="3" type="ORF">BU24DRAFT_458714</name>
</gene>
<feature type="compositionally biased region" description="Polar residues" evidence="1">
    <location>
        <begin position="210"/>
        <end position="224"/>
    </location>
</feature>
<evidence type="ECO:0000259" key="2">
    <source>
        <dbReference type="PROSITE" id="PS00028"/>
    </source>
</evidence>
<evidence type="ECO:0000313" key="4">
    <source>
        <dbReference type="Proteomes" id="UP000799778"/>
    </source>
</evidence>
<feature type="region of interest" description="Disordered" evidence="1">
    <location>
        <begin position="90"/>
        <end position="130"/>
    </location>
</feature>
<dbReference type="InterPro" id="IPR013087">
    <property type="entry name" value="Znf_C2H2_type"/>
</dbReference>
<dbReference type="RefSeq" id="XP_033387333.1">
    <property type="nucleotide sequence ID" value="XM_033531664.1"/>
</dbReference>
<reference evidence="3" key="1">
    <citation type="journal article" date="2020" name="Stud. Mycol.">
        <title>101 Dothideomycetes genomes: a test case for predicting lifestyles and emergence of pathogens.</title>
        <authorList>
            <person name="Haridas S."/>
            <person name="Albert R."/>
            <person name="Binder M."/>
            <person name="Bloem J."/>
            <person name="Labutti K."/>
            <person name="Salamov A."/>
            <person name="Andreopoulos B."/>
            <person name="Baker S."/>
            <person name="Barry K."/>
            <person name="Bills G."/>
            <person name="Bluhm B."/>
            <person name="Cannon C."/>
            <person name="Castanera R."/>
            <person name="Culley D."/>
            <person name="Daum C."/>
            <person name="Ezra D."/>
            <person name="Gonzalez J."/>
            <person name="Henrissat B."/>
            <person name="Kuo A."/>
            <person name="Liang C."/>
            <person name="Lipzen A."/>
            <person name="Lutzoni F."/>
            <person name="Magnuson J."/>
            <person name="Mondo S."/>
            <person name="Nolan M."/>
            <person name="Ohm R."/>
            <person name="Pangilinan J."/>
            <person name="Park H.-J."/>
            <person name="Ramirez L."/>
            <person name="Alfaro M."/>
            <person name="Sun H."/>
            <person name="Tritt A."/>
            <person name="Yoshinaga Y."/>
            <person name="Zwiers L.-H."/>
            <person name="Turgeon B."/>
            <person name="Goodwin S."/>
            <person name="Spatafora J."/>
            <person name="Crous P."/>
            <person name="Grigoriev I."/>
        </authorList>
    </citation>
    <scope>NUCLEOTIDE SEQUENCE</scope>
    <source>
        <strain evidence="3">CBS 175.79</strain>
    </source>
</reference>
<dbReference type="AlphaFoldDB" id="A0A6A5Y339"/>
<protein>
    <recommendedName>
        <fullName evidence="2">C2H2-type domain-containing protein</fullName>
    </recommendedName>
</protein>
<evidence type="ECO:0000256" key="1">
    <source>
        <dbReference type="SAM" id="MobiDB-lite"/>
    </source>
</evidence>
<keyword evidence="4" id="KW-1185">Reference proteome</keyword>
<dbReference type="EMBL" id="ML978067">
    <property type="protein sequence ID" value="KAF2018994.1"/>
    <property type="molecule type" value="Genomic_DNA"/>
</dbReference>
<organism evidence="3 4">
    <name type="scientific">Aaosphaeria arxii CBS 175.79</name>
    <dbReference type="NCBI Taxonomy" id="1450172"/>
    <lineage>
        <taxon>Eukaryota</taxon>
        <taxon>Fungi</taxon>
        <taxon>Dikarya</taxon>
        <taxon>Ascomycota</taxon>
        <taxon>Pezizomycotina</taxon>
        <taxon>Dothideomycetes</taxon>
        <taxon>Pleosporomycetidae</taxon>
        <taxon>Pleosporales</taxon>
        <taxon>Pleosporales incertae sedis</taxon>
        <taxon>Aaosphaeria</taxon>
    </lineage>
</organism>
<sequence>MHRYRGGSMRNSRPMRNSFYELGVRTSAVELQGDEPPRELPVYLRSGTMASNEPSSHQSDEGYNGLRSQGIRHSLHWTHESQARPLSLETNTASPAFSPPQSATSPLSMTTADASSPVSQQTCTPTNTMSPNGIHAAHCYMTPDMSKSHTPELPSISPIQFYNGQQMDHALSHYSYGNRQIGSPTAPVSSNGQQTGAAMYQNNVINDSISPSASVRNGSSTQHAVDSDVPSHNLFTNANIPEPHHYMRNDGGAFPIQHPQVSRQHLLYNMNAAYSRYNFEGHSRGLPGHTYMPALQQYGDPLENFESILGPLDYEDPPSYSPTGHYMPPLPVIAQASNVVVDGSQQPHILPSNPMRQHSRARHDVPSMACDDCGEVFTGTYAKGNRTRHYKLKHMLLEQSSCRECGVLFNRADACKNHEWKKHRIPGTKSVKRKKKEKKEKKEKRIYMPPMDDVEDLMDIGDAY</sequence>
<dbReference type="PROSITE" id="PS00028">
    <property type="entry name" value="ZINC_FINGER_C2H2_1"/>
    <property type="match status" value="1"/>
</dbReference>